<accession>A0A2M9D5A1</accession>
<dbReference type="Proteomes" id="UP000187266">
    <property type="component" value="Chromosome"/>
</dbReference>
<dbReference type="STRING" id="1267768.BV394_11475"/>
<dbReference type="RefSeq" id="WP_076980285.1">
    <property type="nucleotide sequence ID" value="NZ_CP019124.1"/>
</dbReference>
<evidence type="ECO:0000313" key="2">
    <source>
        <dbReference type="Proteomes" id="UP000187266"/>
    </source>
</evidence>
<organism evidence="1 2">
    <name type="scientific">Brevirhabdus pacifica</name>
    <dbReference type="NCBI Taxonomy" id="1267768"/>
    <lineage>
        <taxon>Bacteria</taxon>
        <taxon>Pseudomonadati</taxon>
        <taxon>Pseudomonadota</taxon>
        <taxon>Alphaproteobacteria</taxon>
        <taxon>Rhodobacterales</taxon>
        <taxon>Paracoccaceae</taxon>
        <taxon>Brevirhabdus</taxon>
    </lineage>
</organism>
<keyword evidence="2" id="KW-1185">Reference proteome</keyword>
<dbReference type="OrthoDB" id="7363288at2"/>
<gene>
    <name evidence="1" type="ORF">BV394_11475</name>
</gene>
<dbReference type="EMBL" id="CP019124">
    <property type="protein sequence ID" value="APX90267.1"/>
    <property type="molecule type" value="Genomic_DNA"/>
</dbReference>
<sequence>MTRTTLRLIALAGLVALSGCATLNGIGQDVEKTGRVIQRAV</sequence>
<protein>
    <submittedName>
        <fullName evidence="1">Entericidin</fullName>
    </submittedName>
</protein>
<reference evidence="1" key="1">
    <citation type="submission" date="2017-01" db="EMBL/GenBank/DDBJ databases">
        <title>Genomic analysis of Xuhuaishuia manganoxidans DY6-4.</title>
        <authorList>
            <person name="Wang X."/>
        </authorList>
    </citation>
    <scope>NUCLEOTIDE SEQUENCE [LARGE SCALE GENOMIC DNA]</scope>
    <source>
        <strain evidence="1">DY6-4</strain>
    </source>
</reference>
<proteinExistence type="predicted"/>
<evidence type="ECO:0000313" key="1">
    <source>
        <dbReference type="EMBL" id="APX90267.1"/>
    </source>
</evidence>
<name>A0A1U7DJT3_9RHOB</name>
<accession>A0A1U7DJT3</accession>
<dbReference type="AlphaFoldDB" id="A0A1U7DJT3"/>
<dbReference type="PROSITE" id="PS51257">
    <property type="entry name" value="PROKAR_LIPOPROTEIN"/>
    <property type="match status" value="1"/>
</dbReference>